<gene>
    <name evidence="7" type="primary">betC_2</name>
    <name evidence="7" type="ORF">Pan216_08080</name>
</gene>
<evidence type="ECO:0000256" key="5">
    <source>
        <dbReference type="SAM" id="MobiDB-lite"/>
    </source>
</evidence>
<evidence type="ECO:0000256" key="2">
    <source>
        <dbReference type="ARBA" id="ARBA00022729"/>
    </source>
</evidence>
<dbReference type="AlphaFoldDB" id="A0A518AZ55"/>
<name>A0A518AZ55_9BACT</name>
<proteinExistence type="inferred from homology"/>
<comment type="similarity">
    <text evidence="1">Belongs to the sulfatase family.</text>
</comment>
<dbReference type="SUPFAM" id="SSF53649">
    <property type="entry name" value="Alkaline phosphatase-like"/>
    <property type="match status" value="1"/>
</dbReference>
<dbReference type="InterPro" id="IPR000917">
    <property type="entry name" value="Sulfatase_N"/>
</dbReference>
<protein>
    <submittedName>
        <fullName evidence="7">Choline-sulfatase</fullName>
        <ecNumber evidence="7">3.1.6.6</ecNumber>
    </submittedName>
</protein>
<dbReference type="InterPro" id="IPR024607">
    <property type="entry name" value="Sulfatase_CS"/>
</dbReference>
<dbReference type="Proteomes" id="UP000317093">
    <property type="component" value="Chromosome"/>
</dbReference>
<keyword evidence="2" id="KW-0732">Signal</keyword>
<dbReference type="PANTHER" id="PTHR43108">
    <property type="entry name" value="N-ACETYLGLUCOSAMINE-6-SULFATASE FAMILY MEMBER"/>
    <property type="match status" value="1"/>
</dbReference>
<dbReference type="PROSITE" id="PS00149">
    <property type="entry name" value="SULFATASE_2"/>
    <property type="match status" value="1"/>
</dbReference>
<organism evidence="7 8">
    <name type="scientific">Kolteria novifilia</name>
    <dbReference type="NCBI Taxonomy" id="2527975"/>
    <lineage>
        <taxon>Bacteria</taxon>
        <taxon>Pseudomonadati</taxon>
        <taxon>Planctomycetota</taxon>
        <taxon>Planctomycetia</taxon>
        <taxon>Kolteriales</taxon>
        <taxon>Kolteriaceae</taxon>
        <taxon>Kolteria</taxon>
    </lineage>
</organism>
<keyword evidence="8" id="KW-1185">Reference proteome</keyword>
<dbReference type="InterPro" id="IPR017850">
    <property type="entry name" value="Alkaline_phosphatase_core_sf"/>
</dbReference>
<feature type="compositionally biased region" description="Basic and acidic residues" evidence="5">
    <location>
        <begin position="466"/>
        <end position="478"/>
    </location>
</feature>
<dbReference type="PANTHER" id="PTHR43108:SF6">
    <property type="entry name" value="N-SULPHOGLUCOSAMINE SULPHOHYDROLASE"/>
    <property type="match status" value="1"/>
</dbReference>
<keyword evidence="4" id="KW-0325">Glycoprotein</keyword>
<dbReference type="Gene3D" id="3.40.720.10">
    <property type="entry name" value="Alkaline Phosphatase, subunit A"/>
    <property type="match status" value="1"/>
</dbReference>
<evidence type="ECO:0000313" key="7">
    <source>
        <dbReference type="EMBL" id="QDU59972.1"/>
    </source>
</evidence>
<dbReference type="CDD" id="cd16031">
    <property type="entry name" value="G6S_like"/>
    <property type="match status" value="1"/>
</dbReference>
<feature type="region of interest" description="Disordered" evidence="5">
    <location>
        <begin position="456"/>
        <end position="478"/>
    </location>
</feature>
<evidence type="ECO:0000256" key="1">
    <source>
        <dbReference type="ARBA" id="ARBA00008779"/>
    </source>
</evidence>
<dbReference type="GO" id="GO:0047753">
    <property type="term" value="F:choline-sulfatase activity"/>
    <property type="evidence" value="ECO:0007669"/>
    <property type="project" value="UniProtKB-EC"/>
</dbReference>
<evidence type="ECO:0000256" key="3">
    <source>
        <dbReference type="ARBA" id="ARBA00022801"/>
    </source>
</evidence>
<dbReference type="KEGG" id="knv:Pan216_08080"/>
<dbReference type="RefSeq" id="WP_419193232.1">
    <property type="nucleotide sequence ID" value="NZ_CP036279.1"/>
</dbReference>
<evidence type="ECO:0000259" key="6">
    <source>
        <dbReference type="Pfam" id="PF00884"/>
    </source>
</evidence>
<reference evidence="7 8" key="1">
    <citation type="submission" date="2019-02" db="EMBL/GenBank/DDBJ databases">
        <title>Deep-cultivation of Planctomycetes and their phenomic and genomic characterization uncovers novel biology.</title>
        <authorList>
            <person name="Wiegand S."/>
            <person name="Jogler M."/>
            <person name="Boedeker C."/>
            <person name="Pinto D."/>
            <person name="Vollmers J."/>
            <person name="Rivas-Marin E."/>
            <person name="Kohn T."/>
            <person name="Peeters S.H."/>
            <person name="Heuer A."/>
            <person name="Rast P."/>
            <person name="Oberbeckmann S."/>
            <person name="Bunk B."/>
            <person name="Jeske O."/>
            <person name="Meyerdierks A."/>
            <person name="Storesund J.E."/>
            <person name="Kallscheuer N."/>
            <person name="Luecker S."/>
            <person name="Lage O.M."/>
            <person name="Pohl T."/>
            <person name="Merkel B.J."/>
            <person name="Hornburger P."/>
            <person name="Mueller R.-W."/>
            <person name="Bruemmer F."/>
            <person name="Labrenz M."/>
            <person name="Spormann A.M."/>
            <person name="Op den Camp H."/>
            <person name="Overmann J."/>
            <person name="Amann R."/>
            <person name="Jetten M.S.M."/>
            <person name="Mascher T."/>
            <person name="Medema M.H."/>
            <person name="Devos D.P."/>
            <person name="Kaster A.-K."/>
            <person name="Ovreas L."/>
            <person name="Rohde M."/>
            <person name="Galperin M.Y."/>
            <person name="Jogler C."/>
        </authorList>
    </citation>
    <scope>NUCLEOTIDE SEQUENCE [LARGE SCALE GENOMIC DNA]</scope>
    <source>
        <strain evidence="7 8">Pan216</strain>
    </source>
</reference>
<dbReference type="EMBL" id="CP036279">
    <property type="protein sequence ID" value="QDU59972.1"/>
    <property type="molecule type" value="Genomic_DNA"/>
</dbReference>
<feature type="domain" description="Sulfatase N-terminal" evidence="6">
    <location>
        <begin position="24"/>
        <end position="349"/>
    </location>
</feature>
<dbReference type="EC" id="3.1.6.6" evidence="7"/>
<evidence type="ECO:0000313" key="8">
    <source>
        <dbReference type="Proteomes" id="UP000317093"/>
    </source>
</evidence>
<sequence length="478" mass="54694">MISLFSVVALTLLGANADEAKRKPNVVFILTDDQRWDGMSCAGNKWIKTPNLDRLAKEGARFSNAFVVTSLCSPSRASFLSGRYAHSHHVLNNFTDYPNDLPSFPRQLQSHGYETAYIGKWHMGEDSDEKRPGFDYWVTHRGQGKYFDTEFNINGDRRVVPGYYTSVVTDMAVDWLKRDHEKPFLLILGQKAPHGPFVPEPKYEHALDHVTIPRPETAEDTGPPKPKWVKDRVPTWHGIEGNLYGLNEYQKFVKSYWLTIPSIDDSVGRVMDTLRETGDLDKTLIVFAGDNGFMLGEHGGIDKRCMYEDSIRIPMLMRYPKLIKHPPEVIEQMVLNIDVAPTILQICGVPQLEGTQGRSMVPLLEGDTKDWRKSFLYEYNYEKQFPYTPNVRGVRTDDWKYMHSPHGDGSPDRHKAEFYNLKKDPLETKNLIDDPASQPKLAELKKELARLLKETDALPDQMPVDEGIKTELPDEKIR</sequence>
<keyword evidence="3 7" id="KW-0378">Hydrolase</keyword>
<accession>A0A518AZ55</accession>
<evidence type="ECO:0000256" key="4">
    <source>
        <dbReference type="ARBA" id="ARBA00023180"/>
    </source>
</evidence>
<dbReference type="Pfam" id="PF00884">
    <property type="entry name" value="Sulfatase"/>
    <property type="match status" value="1"/>
</dbReference>